<evidence type="ECO:0000313" key="3">
    <source>
        <dbReference type="Proteomes" id="UP001500403"/>
    </source>
</evidence>
<dbReference type="Proteomes" id="UP001500403">
    <property type="component" value="Unassembled WGS sequence"/>
</dbReference>
<keyword evidence="1" id="KW-0812">Transmembrane</keyword>
<keyword evidence="1" id="KW-0472">Membrane</keyword>
<dbReference type="RefSeq" id="WP_344492364.1">
    <property type="nucleotide sequence ID" value="NZ_BAAAUD010000013.1"/>
</dbReference>
<name>A0ABN3WXV9_9ACTN</name>
<dbReference type="EMBL" id="BAAAUD010000013">
    <property type="protein sequence ID" value="GAA2930744.1"/>
    <property type="molecule type" value="Genomic_DNA"/>
</dbReference>
<feature type="transmembrane region" description="Helical" evidence="1">
    <location>
        <begin position="42"/>
        <end position="61"/>
    </location>
</feature>
<keyword evidence="1" id="KW-1133">Transmembrane helix</keyword>
<proteinExistence type="predicted"/>
<organism evidence="2 3">
    <name type="scientific">Streptomyces enissocaesilis</name>
    <dbReference type="NCBI Taxonomy" id="332589"/>
    <lineage>
        <taxon>Bacteria</taxon>
        <taxon>Bacillati</taxon>
        <taxon>Actinomycetota</taxon>
        <taxon>Actinomycetes</taxon>
        <taxon>Kitasatosporales</taxon>
        <taxon>Streptomycetaceae</taxon>
        <taxon>Streptomyces</taxon>
        <taxon>Streptomyces rochei group</taxon>
    </lineage>
</organism>
<keyword evidence="3" id="KW-1185">Reference proteome</keyword>
<gene>
    <name evidence="2" type="ORF">GCM10010446_14390</name>
</gene>
<accession>A0ABN3WXV9</accession>
<sequence length="68" mass="7238">MTRNADYRELRTLLLLLAMALGLLTTGAVVCLTFAYPRLAEPLAAGTAVLTCLAGFVRSIVKGAGDRR</sequence>
<protein>
    <submittedName>
        <fullName evidence="2">Uncharacterized protein</fullName>
    </submittedName>
</protein>
<feature type="transmembrane region" description="Helical" evidence="1">
    <location>
        <begin position="12"/>
        <end position="36"/>
    </location>
</feature>
<evidence type="ECO:0000256" key="1">
    <source>
        <dbReference type="SAM" id="Phobius"/>
    </source>
</evidence>
<reference evidence="2 3" key="1">
    <citation type="journal article" date="2019" name="Int. J. Syst. Evol. Microbiol.">
        <title>The Global Catalogue of Microorganisms (GCM) 10K type strain sequencing project: providing services to taxonomists for standard genome sequencing and annotation.</title>
        <authorList>
            <consortium name="The Broad Institute Genomics Platform"/>
            <consortium name="The Broad Institute Genome Sequencing Center for Infectious Disease"/>
            <person name="Wu L."/>
            <person name="Ma J."/>
        </authorList>
    </citation>
    <scope>NUCLEOTIDE SEQUENCE [LARGE SCALE GENOMIC DNA]</scope>
    <source>
        <strain evidence="2 3">JCM 9088</strain>
    </source>
</reference>
<comment type="caution">
    <text evidence="2">The sequence shown here is derived from an EMBL/GenBank/DDBJ whole genome shotgun (WGS) entry which is preliminary data.</text>
</comment>
<evidence type="ECO:0000313" key="2">
    <source>
        <dbReference type="EMBL" id="GAA2930744.1"/>
    </source>
</evidence>